<sequence length="66" mass="7838">MTAVLDHKKSEKNKIQVNLTKNEKKKFKELQTLLDHARSVIELETYEHQIMQIIHKALGRQENKLQ</sequence>
<evidence type="ECO:0000313" key="1">
    <source>
        <dbReference type="EMBL" id="MFC0272586.1"/>
    </source>
</evidence>
<accession>A0ABV6GGP5</accession>
<dbReference type="RefSeq" id="WP_378935050.1">
    <property type="nucleotide sequence ID" value="NZ_JBHLVO010000011.1"/>
</dbReference>
<proteinExistence type="predicted"/>
<keyword evidence="2" id="KW-1185">Reference proteome</keyword>
<reference evidence="1 2" key="1">
    <citation type="submission" date="2024-09" db="EMBL/GenBank/DDBJ databases">
        <authorList>
            <person name="Sun Q."/>
            <person name="Mori K."/>
        </authorList>
    </citation>
    <scope>NUCLEOTIDE SEQUENCE [LARGE SCALE GENOMIC DNA]</scope>
    <source>
        <strain evidence="1 2">CCM 7228</strain>
    </source>
</reference>
<comment type="caution">
    <text evidence="1">The sequence shown here is derived from an EMBL/GenBank/DDBJ whole genome shotgun (WGS) entry which is preliminary data.</text>
</comment>
<dbReference type="EMBL" id="JBHLVO010000011">
    <property type="protein sequence ID" value="MFC0272586.1"/>
    <property type="molecule type" value="Genomic_DNA"/>
</dbReference>
<organism evidence="1 2">
    <name type="scientific">Metabacillus herbersteinensis</name>
    <dbReference type="NCBI Taxonomy" id="283816"/>
    <lineage>
        <taxon>Bacteria</taxon>
        <taxon>Bacillati</taxon>
        <taxon>Bacillota</taxon>
        <taxon>Bacilli</taxon>
        <taxon>Bacillales</taxon>
        <taxon>Bacillaceae</taxon>
        <taxon>Metabacillus</taxon>
    </lineage>
</organism>
<protein>
    <recommendedName>
        <fullName evidence="3">Transcriptional regulator</fullName>
    </recommendedName>
</protein>
<evidence type="ECO:0000313" key="2">
    <source>
        <dbReference type="Proteomes" id="UP001589854"/>
    </source>
</evidence>
<name>A0ABV6GGP5_9BACI</name>
<evidence type="ECO:0008006" key="3">
    <source>
        <dbReference type="Google" id="ProtNLM"/>
    </source>
</evidence>
<dbReference type="Proteomes" id="UP001589854">
    <property type="component" value="Unassembled WGS sequence"/>
</dbReference>
<gene>
    <name evidence="1" type="ORF">ACFFIX_14210</name>
</gene>